<dbReference type="Proteomes" id="UP000503339">
    <property type="component" value="Chromosome"/>
</dbReference>
<gene>
    <name evidence="4" type="ORF">EB233_31625</name>
</gene>
<keyword evidence="5" id="KW-1185">Reference proteome</keyword>
<keyword evidence="2" id="KW-1133">Transmembrane helix</keyword>
<organism evidence="4 5">
    <name type="scientific">Mesorhizobium erdmanii</name>
    <dbReference type="NCBI Taxonomy" id="1777866"/>
    <lineage>
        <taxon>Bacteria</taxon>
        <taxon>Pseudomonadati</taxon>
        <taxon>Pseudomonadota</taxon>
        <taxon>Alphaproteobacteria</taxon>
        <taxon>Hyphomicrobiales</taxon>
        <taxon>Phyllobacteriaceae</taxon>
        <taxon>Mesorhizobium</taxon>
    </lineage>
</organism>
<accession>A0A6M7UTS9</accession>
<dbReference type="EMBL" id="CP033361">
    <property type="protein sequence ID" value="QKC79417.1"/>
    <property type="molecule type" value="Genomic_DNA"/>
</dbReference>
<dbReference type="InterPro" id="IPR025640">
    <property type="entry name" value="GYF_2"/>
</dbReference>
<name>A0A6M7UTS9_9HYPH</name>
<feature type="region of interest" description="Disordered" evidence="1">
    <location>
        <begin position="73"/>
        <end position="100"/>
    </location>
</feature>
<feature type="transmembrane region" description="Helical" evidence="2">
    <location>
        <begin position="198"/>
        <end position="216"/>
    </location>
</feature>
<sequence>MEKRSCEPGQAVGGCPEMTDWFYEENGQPRGPVSERDLATMFANRLLSAETRVWTTAFGNEWRSASQTTLAKSAGVMPPPLPAASATTAQPPQTQAATGYSPPYVPPSDVWAYLLAFSPLVFVVLEVVLYKQFGGKPGDAVPAILYWLGPLPLVWADARNLYLSRRNPQKREVMPFVLLTPFAYFWRRWAITRTSIKFLWIWIACFVAYAVAMAALSDG</sequence>
<proteinExistence type="predicted"/>
<evidence type="ECO:0000256" key="2">
    <source>
        <dbReference type="SAM" id="Phobius"/>
    </source>
</evidence>
<keyword evidence="2" id="KW-0812">Transmembrane</keyword>
<feature type="transmembrane region" description="Helical" evidence="2">
    <location>
        <begin position="141"/>
        <end position="158"/>
    </location>
</feature>
<evidence type="ECO:0000256" key="1">
    <source>
        <dbReference type="SAM" id="MobiDB-lite"/>
    </source>
</evidence>
<dbReference type="KEGG" id="merd:EB233_31625"/>
<evidence type="ECO:0000313" key="5">
    <source>
        <dbReference type="Proteomes" id="UP000503339"/>
    </source>
</evidence>
<protein>
    <submittedName>
        <fullName evidence="4">DUF4339 domain-containing protein</fullName>
    </submittedName>
</protein>
<dbReference type="AlphaFoldDB" id="A0A6M7UTS9"/>
<feature type="compositionally biased region" description="Low complexity" evidence="1">
    <location>
        <begin position="83"/>
        <end position="98"/>
    </location>
</feature>
<evidence type="ECO:0000313" key="4">
    <source>
        <dbReference type="EMBL" id="QKC79417.1"/>
    </source>
</evidence>
<evidence type="ECO:0000259" key="3">
    <source>
        <dbReference type="Pfam" id="PF14237"/>
    </source>
</evidence>
<keyword evidence="2" id="KW-0472">Membrane</keyword>
<feature type="transmembrane region" description="Helical" evidence="2">
    <location>
        <begin position="110"/>
        <end position="129"/>
    </location>
</feature>
<reference evidence="4 5" key="1">
    <citation type="submission" date="2018-10" db="EMBL/GenBank/DDBJ databases">
        <authorList>
            <person name="Perry B.J."/>
            <person name="Sullivan J.T."/>
            <person name="Murphy R.J.T."/>
            <person name="Ramsay J.P."/>
            <person name="Ronson C.W."/>
        </authorList>
    </citation>
    <scope>NUCLEOTIDE SEQUENCE [LARGE SCALE GENOMIC DNA]</scope>
    <source>
        <strain evidence="4 5">NZP2014</strain>
    </source>
</reference>
<dbReference type="Pfam" id="PF14237">
    <property type="entry name" value="GYF_2"/>
    <property type="match status" value="1"/>
</dbReference>
<feature type="domain" description="GYF" evidence="3">
    <location>
        <begin position="21"/>
        <end position="67"/>
    </location>
</feature>